<comment type="subcellular location">
    <subcellularLocation>
        <location evidence="1 15">Cytoplasm</location>
    </subcellularLocation>
</comment>
<evidence type="ECO:0000256" key="12">
    <source>
        <dbReference type="ARBA" id="ARBA00077136"/>
    </source>
</evidence>
<keyword evidence="3 15" id="KW-0808">Transferase</keyword>
<dbReference type="InterPro" id="IPR004616">
    <property type="entry name" value="Leu/Phe-tRNA_Trfase"/>
</dbReference>
<evidence type="ECO:0000313" key="17">
    <source>
        <dbReference type="Proteomes" id="UP000065641"/>
    </source>
</evidence>
<dbReference type="InterPro" id="IPR016181">
    <property type="entry name" value="Acyl_CoA_acyltransferase"/>
</dbReference>
<dbReference type="STRING" id="1249552.PS2015_1558"/>
<keyword evidence="4 15" id="KW-0012">Acyltransferase</keyword>
<evidence type="ECO:0000256" key="3">
    <source>
        <dbReference type="ARBA" id="ARBA00022679"/>
    </source>
</evidence>
<proteinExistence type="inferred from homology"/>
<evidence type="ECO:0000256" key="9">
    <source>
        <dbReference type="ARBA" id="ARBA00061535"/>
    </source>
</evidence>
<dbReference type="Gene3D" id="3.40.630.70">
    <property type="entry name" value="Leucyl/phenylalanyl-tRNA-protein transferase, C-terminal domain"/>
    <property type="match status" value="1"/>
</dbReference>
<dbReference type="NCBIfam" id="TIGR00667">
    <property type="entry name" value="aat"/>
    <property type="match status" value="1"/>
</dbReference>
<name>A0A0S2KDF7_9GAMM</name>
<dbReference type="Pfam" id="PF03588">
    <property type="entry name" value="Leu_Phe_trans"/>
    <property type="match status" value="1"/>
</dbReference>
<evidence type="ECO:0000256" key="5">
    <source>
        <dbReference type="ARBA" id="ARBA00050607"/>
    </source>
</evidence>
<comment type="similarity">
    <text evidence="9 15">Belongs to the L/F-transferase family.</text>
</comment>
<dbReference type="HAMAP" id="MF_00688">
    <property type="entry name" value="Leu_Phe_trans"/>
    <property type="match status" value="1"/>
</dbReference>
<dbReference type="FunFam" id="3.40.630.70:FF:000001">
    <property type="entry name" value="Leucyl/phenylalanyl-tRNA--protein transferase"/>
    <property type="match status" value="1"/>
</dbReference>
<protein>
    <recommendedName>
        <fullName evidence="11 15">Leucyl/phenylalanyl-tRNA--protein transferase</fullName>
        <ecNumber evidence="10 15">2.3.2.6</ecNumber>
    </recommendedName>
    <alternativeName>
        <fullName evidence="12 15">L/F-transferase</fullName>
    </alternativeName>
    <alternativeName>
        <fullName evidence="13 15">Leucyltransferase</fullName>
    </alternativeName>
    <alternativeName>
        <fullName evidence="14 15">Phenyalanyltransferase</fullName>
    </alternativeName>
</protein>
<dbReference type="InterPro" id="IPR042203">
    <property type="entry name" value="Leu/Phe-tRNA_Trfase_C"/>
</dbReference>
<dbReference type="GO" id="GO:0005737">
    <property type="term" value="C:cytoplasm"/>
    <property type="evidence" value="ECO:0007669"/>
    <property type="project" value="UniProtKB-SubCell"/>
</dbReference>
<dbReference type="PATRIC" id="fig|1249552.3.peg.1564"/>
<dbReference type="OrthoDB" id="9790282at2"/>
<dbReference type="KEGG" id="pspi:PS2015_1558"/>
<evidence type="ECO:0000256" key="13">
    <source>
        <dbReference type="ARBA" id="ARBA00077165"/>
    </source>
</evidence>
<dbReference type="RefSeq" id="WP_058021673.1">
    <property type="nucleotide sequence ID" value="NZ_CP013189.1"/>
</dbReference>
<keyword evidence="17" id="KW-1185">Reference proteome</keyword>
<organism evidence="16 17">
    <name type="scientific">Pseudohongiella spirulinae</name>
    <dbReference type="NCBI Taxonomy" id="1249552"/>
    <lineage>
        <taxon>Bacteria</taxon>
        <taxon>Pseudomonadati</taxon>
        <taxon>Pseudomonadota</taxon>
        <taxon>Gammaproteobacteria</taxon>
        <taxon>Pseudomonadales</taxon>
        <taxon>Pseudohongiellaceae</taxon>
        <taxon>Pseudohongiella</taxon>
    </lineage>
</organism>
<dbReference type="Proteomes" id="UP000065641">
    <property type="component" value="Chromosome"/>
</dbReference>
<evidence type="ECO:0000256" key="6">
    <source>
        <dbReference type="ARBA" id="ARBA00050652"/>
    </source>
</evidence>
<keyword evidence="2 15" id="KW-0963">Cytoplasm</keyword>
<evidence type="ECO:0000256" key="14">
    <source>
        <dbReference type="ARBA" id="ARBA00083640"/>
    </source>
</evidence>
<comment type="function">
    <text evidence="8 15">Functions in the N-end rule pathway of protein degradation where it conjugates Leu, Phe and, less efficiently, Met from aminoacyl-tRNAs to the N-termini of proteins containing an N-terminal arginine or lysine.</text>
</comment>
<dbReference type="InterPro" id="IPR042221">
    <property type="entry name" value="Leu/Phe-tRNA_Trfase_N"/>
</dbReference>
<accession>A0A0S2KDF7</accession>
<comment type="catalytic activity">
    <reaction evidence="6 15">
        <text>N-terminal L-arginyl-[protein] + L-leucyl-tRNA(Leu) = N-terminal L-leucyl-L-arginyl-[protein] + tRNA(Leu) + H(+)</text>
        <dbReference type="Rhea" id="RHEA:50416"/>
        <dbReference type="Rhea" id="RHEA-COMP:9613"/>
        <dbReference type="Rhea" id="RHEA-COMP:9622"/>
        <dbReference type="Rhea" id="RHEA-COMP:12672"/>
        <dbReference type="Rhea" id="RHEA-COMP:12673"/>
        <dbReference type="ChEBI" id="CHEBI:15378"/>
        <dbReference type="ChEBI" id="CHEBI:64719"/>
        <dbReference type="ChEBI" id="CHEBI:78442"/>
        <dbReference type="ChEBI" id="CHEBI:78494"/>
        <dbReference type="ChEBI" id="CHEBI:133044"/>
        <dbReference type="EC" id="2.3.2.6"/>
    </reaction>
</comment>
<dbReference type="PANTHER" id="PTHR30098:SF2">
    <property type="entry name" value="LEUCYL_PHENYLALANYL-TRNA--PROTEIN TRANSFERASE"/>
    <property type="match status" value="1"/>
</dbReference>
<evidence type="ECO:0000313" key="16">
    <source>
        <dbReference type="EMBL" id="ALO46213.1"/>
    </source>
</evidence>
<evidence type="ECO:0000256" key="1">
    <source>
        <dbReference type="ARBA" id="ARBA00004496"/>
    </source>
</evidence>
<evidence type="ECO:0000256" key="11">
    <source>
        <dbReference type="ARBA" id="ARBA00074372"/>
    </source>
</evidence>
<comment type="catalytic activity">
    <reaction evidence="7 15">
        <text>N-terminal L-lysyl-[protein] + L-leucyl-tRNA(Leu) = N-terminal L-leucyl-L-lysyl-[protein] + tRNA(Leu) + H(+)</text>
        <dbReference type="Rhea" id="RHEA:12340"/>
        <dbReference type="Rhea" id="RHEA-COMP:9613"/>
        <dbReference type="Rhea" id="RHEA-COMP:9622"/>
        <dbReference type="Rhea" id="RHEA-COMP:12670"/>
        <dbReference type="Rhea" id="RHEA-COMP:12671"/>
        <dbReference type="ChEBI" id="CHEBI:15378"/>
        <dbReference type="ChEBI" id="CHEBI:65249"/>
        <dbReference type="ChEBI" id="CHEBI:78442"/>
        <dbReference type="ChEBI" id="CHEBI:78494"/>
        <dbReference type="ChEBI" id="CHEBI:133043"/>
        <dbReference type="EC" id="2.3.2.6"/>
    </reaction>
</comment>
<evidence type="ECO:0000256" key="7">
    <source>
        <dbReference type="ARBA" id="ARBA00051538"/>
    </source>
</evidence>
<gene>
    <name evidence="15" type="primary">aat</name>
    <name evidence="16" type="ORF">PS2015_1558</name>
</gene>
<dbReference type="Gene3D" id="3.30.70.3550">
    <property type="entry name" value="Leucyl/phenylalanyl-tRNA-protein transferase, N-terminal domain"/>
    <property type="match status" value="1"/>
</dbReference>
<dbReference type="EMBL" id="CP013189">
    <property type="protein sequence ID" value="ALO46213.1"/>
    <property type="molecule type" value="Genomic_DNA"/>
</dbReference>
<evidence type="ECO:0000256" key="2">
    <source>
        <dbReference type="ARBA" id="ARBA00022490"/>
    </source>
</evidence>
<reference evidence="16 17" key="1">
    <citation type="submission" date="2015-11" db="EMBL/GenBank/DDBJ databases">
        <authorList>
            <person name="Zhang Y."/>
            <person name="Guo Z."/>
        </authorList>
    </citation>
    <scope>NUCLEOTIDE SEQUENCE [LARGE SCALE GENOMIC DNA]</scope>
    <source>
        <strain evidence="16 17">KCTC 32221</strain>
    </source>
</reference>
<evidence type="ECO:0000256" key="4">
    <source>
        <dbReference type="ARBA" id="ARBA00023315"/>
    </source>
</evidence>
<dbReference type="GO" id="GO:0030163">
    <property type="term" value="P:protein catabolic process"/>
    <property type="evidence" value="ECO:0007669"/>
    <property type="project" value="UniProtKB-UniRule"/>
</dbReference>
<sequence>MGRLFRLRADSVAFPPADQALKEPAGLLAVGGDLRPERLLAAYRQGIFPWYDDSSPILWWSPDPRMVLEPAQVHVSRSLRKTLRRNTCHISMDCAFDEVIGYCAGLRQESQGTWITEDMQRAYRTLHKLGYAHSVEVWQQQQLVGGLYGIALGRMFFGESMFSLADNASKIAFVALCRQLSEWHFDMIDCQMPTEHLSSLGARPVARTEFLHRLSRNAQNPDQTGYWKFTAEL</sequence>
<dbReference type="FunFam" id="3.30.70.3550:FF:000001">
    <property type="entry name" value="Leucyl/phenylalanyl-tRNA--protein transferase"/>
    <property type="match status" value="1"/>
</dbReference>
<evidence type="ECO:0000256" key="8">
    <source>
        <dbReference type="ARBA" id="ARBA00054043"/>
    </source>
</evidence>
<dbReference type="EC" id="2.3.2.6" evidence="10 15"/>
<evidence type="ECO:0000256" key="15">
    <source>
        <dbReference type="HAMAP-Rule" id="MF_00688"/>
    </source>
</evidence>
<evidence type="ECO:0000256" key="10">
    <source>
        <dbReference type="ARBA" id="ARBA00066767"/>
    </source>
</evidence>
<dbReference type="PANTHER" id="PTHR30098">
    <property type="entry name" value="LEUCYL/PHENYLALANYL-TRNA--PROTEIN TRANSFERASE"/>
    <property type="match status" value="1"/>
</dbReference>
<dbReference type="SUPFAM" id="SSF55729">
    <property type="entry name" value="Acyl-CoA N-acyltransferases (Nat)"/>
    <property type="match status" value="1"/>
</dbReference>
<dbReference type="GO" id="GO:0008914">
    <property type="term" value="F:leucyl-tRNA--protein transferase activity"/>
    <property type="evidence" value="ECO:0007669"/>
    <property type="project" value="UniProtKB-UniRule"/>
</dbReference>
<dbReference type="AlphaFoldDB" id="A0A0S2KDF7"/>
<comment type="catalytic activity">
    <reaction evidence="5 15">
        <text>L-phenylalanyl-tRNA(Phe) + an N-terminal L-alpha-aminoacyl-[protein] = an N-terminal L-phenylalanyl-L-alpha-aminoacyl-[protein] + tRNA(Phe)</text>
        <dbReference type="Rhea" id="RHEA:43632"/>
        <dbReference type="Rhea" id="RHEA-COMP:9668"/>
        <dbReference type="Rhea" id="RHEA-COMP:9699"/>
        <dbReference type="Rhea" id="RHEA-COMP:10636"/>
        <dbReference type="Rhea" id="RHEA-COMP:10637"/>
        <dbReference type="ChEBI" id="CHEBI:78442"/>
        <dbReference type="ChEBI" id="CHEBI:78531"/>
        <dbReference type="ChEBI" id="CHEBI:78597"/>
        <dbReference type="ChEBI" id="CHEBI:83561"/>
        <dbReference type="EC" id="2.3.2.6"/>
    </reaction>
</comment>